<dbReference type="EMBL" id="NMUQ01000001">
    <property type="protein sequence ID" value="OXM15937.1"/>
    <property type="molecule type" value="Genomic_DNA"/>
</dbReference>
<dbReference type="RefSeq" id="WP_089523025.1">
    <property type="nucleotide sequence ID" value="NZ_NMUQ01000001.1"/>
</dbReference>
<organism evidence="1 2">
    <name type="scientific">Paenibacillus herberti</name>
    <dbReference type="NCBI Taxonomy" id="1619309"/>
    <lineage>
        <taxon>Bacteria</taxon>
        <taxon>Bacillati</taxon>
        <taxon>Bacillota</taxon>
        <taxon>Bacilli</taxon>
        <taxon>Bacillales</taxon>
        <taxon>Paenibacillaceae</taxon>
        <taxon>Paenibacillus</taxon>
    </lineage>
</organism>
<name>A0A229P1E3_9BACL</name>
<protein>
    <submittedName>
        <fullName evidence="1">Uncharacterized protein</fullName>
    </submittedName>
</protein>
<sequence length="155" mass="17441">MQIGMILVLFILLVIAIQCFNKTNKTNRTNNANNSLDVNSLGSIGFNVYNKTSYIMVSQYLFGPDFEEPYPTYHIILPGGEHNFQVSIGDSSTLLHWRIGNANYDFESRDGRVHGSVKIQMGYRAIPRNIVTEAETEGPFDAETGSTWVTLRDDD</sequence>
<evidence type="ECO:0000313" key="1">
    <source>
        <dbReference type="EMBL" id="OXM15937.1"/>
    </source>
</evidence>
<reference evidence="1 2" key="1">
    <citation type="submission" date="2017-07" db="EMBL/GenBank/DDBJ databases">
        <title>Paenibacillus herberti R33 genome sequencing and assembly.</title>
        <authorList>
            <person name="Su W."/>
        </authorList>
    </citation>
    <scope>NUCLEOTIDE SEQUENCE [LARGE SCALE GENOMIC DNA]</scope>
    <source>
        <strain evidence="1 2">R33</strain>
    </source>
</reference>
<accession>A0A229P1E3</accession>
<comment type="caution">
    <text evidence="1">The sequence shown here is derived from an EMBL/GenBank/DDBJ whole genome shotgun (WGS) entry which is preliminary data.</text>
</comment>
<evidence type="ECO:0000313" key="2">
    <source>
        <dbReference type="Proteomes" id="UP000215145"/>
    </source>
</evidence>
<dbReference type="Proteomes" id="UP000215145">
    <property type="component" value="Unassembled WGS sequence"/>
</dbReference>
<dbReference type="AlphaFoldDB" id="A0A229P1E3"/>
<keyword evidence="2" id="KW-1185">Reference proteome</keyword>
<gene>
    <name evidence="1" type="ORF">CGZ75_04305</name>
</gene>
<proteinExistence type="predicted"/>